<dbReference type="SUPFAM" id="SSF46894">
    <property type="entry name" value="C-terminal effector domain of the bipartite response regulators"/>
    <property type="match status" value="1"/>
</dbReference>
<dbReference type="InterPro" id="IPR001789">
    <property type="entry name" value="Sig_transdc_resp-reg_receiver"/>
</dbReference>
<evidence type="ECO:0000256" key="3">
    <source>
        <dbReference type="ARBA" id="ARBA00023163"/>
    </source>
</evidence>
<dbReference type="SMART" id="SM00448">
    <property type="entry name" value="REC"/>
    <property type="match status" value="1"/>
</dbReference>
<dbReference type="PRINTS" id="PR00038">
    <property type="entry name" value="HTHLUXR"/>
</dbReference>
<dbReference type="InterPro" id="IPR036388">
    <property type="entry name" value="WH-like_DNA-bd_sf"/>
</dbReference>
<dbReference type="PANTHER" id="PTHR44688:SF16">
    <property type="entry name" value="DNA-BINDING TRANSCRIPTIONAL ACTIVATOR DEVR_DOSR"/>
    <property type="match status" value="1"/>
</dbReference>
<proteinExistence type="predicted"/>
<evidence type="ECO:0000259" key="5">
    <source>
        <dbReference type="PROSITE" id="PS50043"/>
    </source>
</evidence>
<keyword evidence="2" id="KW-0238">DNA-binding</keyword>
<dbReference type="SMART" id="SM00421">
    <property type="entry name" value="HTH_LUXR"/>
    <property type="match status" value="1"/>
</dbReference>
<keyword evidence="3" id="KW-0804">Transcription</keyword>
<comment type="caution">
    <text evidence="7">The sequence shown here is derived from an EMBL/GenBank/DDBJ whole genome shotgun (WGS) entry which is preliminary data.</text>
</comment>
<evidence type="ECO:0000256" key="2">
    <source>
        <dbReference type="ARBA" id="ARBA00023125"/>
    </source>
</evidence>
<organism evidence="7 8">
    <name type="scientific">Herbaspirillum frisingense</name>
    <dbReference type="NCBI Taxonomy" id="92645"/>
    <lineage>
        <taxon>Bacteria</taxon>
        <taxon>Pseudomonadati</taxon>
        <taxon>Pseudomonadota</taxon>
        <taxon>Betaproteobacteria</taxon>
        <taxon>Burkholderiales</taxon>
        <taxon>Oxalobacteraceae</taxon>
        <taxon>Herbaspirillum</taxon>
    </lineage>
</organism>
<dbReference type="PROSITE" id="PS50110">
    <property type="entry name" value="RESPONSE_REGULATORY"/>
    <property type="match status" value="1"/>
</dbReference>
<keyword evidence="8" id="KW-1185">Reference proteome</keyword>
<dbReference type="Gene3D" id="1.10.10.10">
    <property type="entry name" value="Winged helix-like DNA-binding domain superfamily/Winged helix DNA-binding domain"/>
    <property type="match status" value="1"/>
</dbReference>
<reference evidence="7 8" key="1">
    <citation type="submission" date="2023-07" db="EMBL/GenBank/DDBJ databases">
        <title>Sorghum-associated microbial communities from plants grown in Nebraska, USA.</title>
        <authorList>
            <person name="Schachtman D."/>
        </authorList>
    </citation>
    <scope>NUCLEOTIDE SEQUENCE [LARGE SCALE GENOMIC DNA]</scope>
    <source>
        <strain evidence="7 8">596</strain>
    </source>
</reference>
<evidence type="ECO:0000313" key="8">
    <source>
        <dbReference type="Proteomes" id="UP001260715"/>
    </source>
</evidence>
<dbReference type="Gene3D" id="3.40.50.2300">
    <property type="match status" value="1"/>
</dbReference>
<evidence type="ECO:0000259" key="6">
    <source>
        <dbReference type="PROSITE" id="PS50110"/>
    </source>
</evidence>
<name>A0ABU1PCC0_9BURK</name>
<sequence length="257" mass="29147">MAAGSLSKCTACLKLRSRSSRHVRRRLPLSPRRSPVRLNIHVIDDDEKSLRAIRSSLKGQGQHWQVHFHADEADYLNRRKADAPSCLILELKLAGVDGLDFQQRLRSAGEAPTIIFLTAQGSIPTVVQAMKQGAVEFLTKPVRPTELRAAVQQAEKIESIRWKQREEIRMRRQQLATLTRREREVFALVVAGYMNKVTAALLEINEGTVKIHRRHLMRKFSTTRLTELVRIAAMLGIKRSDESTDDDTRQEKPGKAG</sequence>
<evidence type="ECO:0000256" key="1">
    <source>
        <dbReference type="ARBA" id="ARBA00023015"/>
    </source>
</evidence>
<feature type="domain" description="HTH luxR-type" evidence="5">
    <location>
        <begin position="171"/>
        <end position="236"/>
    </location>
</feature>
<accession>A0ABU1PCC0</accession>
<dbReference type="SUPFAM" id="SSF52172">
    <property type="entry name" value="CheY-like"/>
    <property type="match status" value="1"/>
</dbReference>
<dbReference type="EMBL" id="JAVDSJ010000001">
    <property type="protein sequence ID" value="MDR6582813.1"/>
    <property type="molecule type" value="Genomic_DNA"/>
</dbReference>
<feature type="domain" description="Response regulatory" evidence="6">
    <location>
        <begin position="39"/>
        <end position="155"/>
    </location>
</feature>
<dbReference type="InterPro" id="IPR016032">
    <property type="entry name" value="Sig_transdc_resp-reg_C-effctor"/>
</dbReference>
<dbReference type="RefSeq" id="WP_102662037.1">
    <property type="nucleotide sequence ID" value="NZ_JAVDSJ010000001.1"/>
</dbReference>
<dbReference type="Pfam" id="PF00072">
    <property type="entry name" value="Response_reg"/>
    <property type="match status" value="1"/>
</dbReference>
<dbReference type="CDD" id="cd06170">
    <property type="entry name" value="LuxR_C_like"/>
    <property type="match status" value="1"/>
</dbReference>
<gene>
    <name evidence="7" type="ORF">J2W50_000988</name>
</gene>
<protein>
    <submittedName>
        <fullName evidence="7">FixJ family two-component response regulator</fullName>
    </submittedName>
</protein>
<dbReference type="PROSITE" id="PS50043">
    <property type="entry name" value="HTH_LUXR_2"/>
    <property type="match status" value="1"/>
</dbReference>
<dbReference type="InterPro" id="IPR000792">
    <property type="entry name" value="Tscrpt_reg_LuxR_C"/>
</dbReference>
<dbReference type="Proteomes" id="UP001260715">
    <property type="component" value="Unassembled WGS sequence"/>
</dbReference>
<comment type="caution">
    <text evidence="4">Lacks conserved residue(s) required for the propagation of feature annotation.</text>
</comment>
<keyword evidence="1" id="KW-0805">Transcription regulation</keyword>
<dbReference type="Pfam" id="PF00196">
    <property type="entry name" value="GerE"/>
    <property type="match status" value="1"/>
</dbReference>
<evidence type="ECO:0000313" key="7">
    <source>
        <dbReference type="EMBL" id="MDR6582813.1"/>
    </source>
</evidence>
<dbReference type="PANTHER" id="PTHR44688">
    <property type="entry name" value="DNA-BINDING TRANSCRIPTIONAL ACTIVATOR DEVR_DOSR"/>
    <property type="match status" value="1"/>
</dbReference>
<dbReference type="InterPro" id="IPR011006">
    <property type="entry name" value="CheY-like_superfamily"/>
</dbReference>
<evidence type="ECO:0000256" key="4">
    <source>
        <dbReference type="PROSITE-ProRule" id="PRU00169"/>
    </source>
</evidence>